<dbReference type="InterPro" id="IPR040079">
    <property type="entry name" value="Glutathione_S-Trfase"/>
</dbReference>
<accession>A0A0C4ESV7</accession>
<dbReference type="PANTHER" id="PTHR11571">
    <property type="entry name" value="GLUTATHIONE S-TRANSFERASE"/>
    <property type="match status" value="1"/>
</dbReference>
<name>A0A0C4ESV7_PUCT1</name>
<dbReference type="GO" id="GO:0006749">
    <property type="term" value="P:glutathione metabolic process"/>
    <property type="evidence" value="ECO:0007669"/>
    <property type="project" value="TreeGrafter"/>
</dbReference>
<organism evidence="3">
    <name type="scientific">Puccinia triticina (isolate 1-1 / race 1 (BBBD))</name>
    <name type="common">Brown leaf rust fungus</name>
    <dbReference type="NCBI Taxonomy" id="630390"/>
    <lineage>
        <taxon>Eukaryota</taxon>
        <taxon>Fungi</taxon>
        <taxon>Dikarya</taxon>
        <taxon>Basidiomycota</taxon>
        <taxon>Pucciniomycotina</taxon>
        <taxon>Pucciniomycetes</taxon>
        <taxon>Pucciniales</taxon>
        <taxon>Pucciniaceae</taxon>
        <taxon>Puccinia</taxon>
    </lineage>
</organism>
<dbReference type="OMA" id="PWFKEQD"/>
<dbReference type="GO" id="GO:0004364">
    <property type="term" value="F:glutathione transferase activity"/>
    <property type="evidence" value="ECO:0007669"/>
    <property type="project" value="TreeGrafter"/>
</dbReference>
<evidence type="ECO:0000313" key="3">
    <source>
        <dbReference type="EMBL" id="OAV95106.1"/>
    </source>
</evidence>
<dbReference type="EMBL" id="ADAS02000032">
    <property type="protein sequence ID" value="OAV95106.1"/>
    <property type="molecule type" value="Genomic_DNA"/>
</dbReference>
<dbReference type="VEuPathDB" id="FungiDB:PTTG_03886"/>
<dbReference type="PROSITE" id="PS50404">
    <property type="entry name" value="GST_NTER"/>
    <property type="match status" value="1"/>
</dbReference>
<dbReference type="SUPFAM" id="SSF47616">
    <property type="entry name" value="GST C-terminal domain-like"/>
    <property type="match status" value="1"/>
</dbReference>
<gene>
    <name evidence="3" type="ORF">PTTG_03886</name>
</gene>
<dbReference type="FunFam" id="1.20.1050.10:FF:000055">
    <property type="entry name" value="Glutathione S-transferase"/>
    <property type="match status" value="1"/>
</dbReference>
<proteinExistence type="predicted"/>
<evidence type="ECO:0008006" key="6">
    <source>
        <dbReference type="Google" id="ProtNLM"/>
    </source>
</evidence>
<dbReference type="STRING" id="630390.A0A0C4ESV7"/>
<dbReference type="Proteomes" id="UP000005240">
    <property type="component" value="Unassembled WGS sequence"/>
</dbReference>
<reference evidence="4" key="4">
    <citation type="submission" date="2025-05" db="UniProtKB">
        <authorList>
            <consortium name="EnsemblFungi"/>
        </authorList>
    </citation>
    <scope>IDENTIFICATION</scope>
    <source>
        <strain evidence="4">isolate 1-1 / race 1 (BBBD)</strain>
    </source>
</reference>
<dbReference type="InterPro" id="IPR036282">
    <property type="entry name" value="Glutathione-S-Trfase_C_sf"/>
</dbReference>
<feature type="domain" description="GST N-terminal" evidence="1">
    <location>
        <begin position="1"/>
        <end position="73"/>
    </location>
</feature>
<evidence type="ECO:0000259" key="1">
    <source>
        <dbReference type="PROSITE" id="PS50404"/>
    </source>
</evidence>
<dbReference type="InterPro" id="IPR050213">
    <property type="entry name" value="GST_superfamily"/>
</dbReference>
<dbReference type="OrthoDB" id="2496913at2759"/>
<reference evidence="3" key="1">
    <citation type="submission" date="2009-11" db="EMBL/GenBank/DDBJ databases">
        <authorList>
            <consortium name="The Broad Institute Genome Sequencing Platform"/>
            <person name="Ward D."/>
            <person name="Feldgarden M."/>
            <person name="Earl A."/>
            <person name="Young S.K."/>
            <person name="Zeng Q."/>
            <person name="Koehrsen M."/>
            <person name="Alvarado L."/>
            <person name="Berlin A."/>
            <person name="Bochicchio J."/>
            <person name="Borenstein D."/>
            <person name="Chapman S.B."/>
            <person name="Chen Z."/>
            <person name="Engels R."/>
            <person name="Freedman E."/>
            <person name="Gellesch M."/>
            <person name="Goldberg J."/>
            <person name="Griggs A."/>
            <person name="Gujja S."/>
            <person name="Heilman E."/>
            <person name="Heiman D."/>
            <person name="Hepburn T."/>
            <person name="Howarth C."/>
            <person name="Jen D."/>
            <person name="Larson L."/>
            <person name="Lewis B."/>
            <person name="Mehta T."/>
            <person name="Park D."/>
            <person name="Pearson M."/>
            <person name="Roberts A."/>
            <person name="Saif S."/>
            <person name="Shea T."/>
            <person name="Shenoy N."/>
            <person name="Sisk P."/>
            <person name="Stolte C."/>
            <person name="Sykes S."/>
            <person name="Thomson T."/>
            <person name="Walk T."/>
            <person name="White J."/>
            <person name="Yandava C."/>
            <person name="Izard J."/>
            <person name="Baranova O.V."/>
            <person name="Blanton J.M."/>
            <person name="Tanner A.C."/>
            <person name="Dewhirst F.E."/>
            <person name="Haas B."/>
            <person name="Nusbaum C."/>
            <person name="Birren B."/>
        </authorList>
    </citation>
    <scope>NUCLEOTIDE SEQUENCE [LARGE SCALE GENOMIC DNA]</scope>
    <source>
        <strain evidence="3">1-1 BBBD Race 1</strain>
    </source>
</reference>
<protein>
    <recommendedName>
        <fullName evidence="6">Glutathione S-transferase</fullName>
    </recommendedName>
</protein>
<evidence type="ECO:0000259" key="2">
    <source>
        <dbReference type="PROSITE" id="PS50405"/>
    </source>
</evidence>
<sequence length="196" mass="22222">MPSYKLTYFDTGHQRPNGLPLTDERLTKEEFGKIKETLPFGQLPVLTIDEANQVIPQEVAILKYLGRLTGLYPDDPEEAAKVDILICHVDDLYAAVVGCRTPEHPGREMVTKMWVEERIPKMLSYLDRYLATVGTTNFSAGNSLTIADLRIYSAIIFYKSGKFEECPTDLVDKYPHIAQLRQAIESDEKLASWKNP</sequence>
<dbReference type="Pfam" id="PF14497">
    <property type="entry name" value="GST_C_3"/>
    <property type="match status" value="1"/>
</dbReference>
<dbReference type="PANTHER" id="PTHR11571:SF252">
    <property type="entry name" value="GLUTATHIONE S-TRANSFERASE"/>
    <property type="match status" value="1"/>
</dbReference>
<evidence type="ECO:0000313" key="4">
    <source>
        <dbReference type="EnsemblFungi" id="PTTG_03886-t43_1-p1"/>
    </source>
</evidence>
<dbReference type="SUPFAM" id="SSF52833">
    <property type="entry name" value="Thioredoxin-like"/>
    <property type="match status" value="1"/>
</dbReference>
<feature type="domain" description="GST C-terminal" evidence="2">
    <location>
        <begin position="75"/>
        <end position="196"/>
    </location>
</feature>
<dbReference type="InterPro" id="IPR010987">
    <property type="entry name" value="Glutathione-S-Trfase_C-like"/>
</dbReference>
<dbReference type="CDD" id="cd03192">
    <property type="entry name" value="GST_C_Sigma_like"/>
    <property type="match status" value="1"/>
</dbReference>
<dbReference type="EnsemblFungi" id="PTTG_03886-t43_1">
    <property type="protein sequence ID" value="PTTG_03886-t43_1-p1"/>
    <property type="gene ID" value="PTTG_03886"/>
</dbReference>
<dbReference type="InterPro" id="IPR036249">
    <property type="entry name" value="Thioredoxin-like_sf"/>
</dbReference>
<dbReference type="SFLD" id="SFLDS00019">
    <property type="entry name" value="Glutathione_Transferase_(cytos"/>
    <property type="match status" value="1"/>
</dbReference>
<evidence type="ECO:0000313" key="5">
    <source>
        <dbReference type="Proteomes" id="UP000005240"/>
    </source>
</evidence>
<dbReference type="InterPro" id="IPR004046">
    <property type="entry name" value="GST_C"/>
</dbReference>
<dbReference type="AlphaFoldDB" id="A0A0C4ESV7"/>
<dbReference type="PROSITE" id="PS50405">
    <property type="entry name" value="GST_CTER"/>
    <property type="match status" value="1"/>
</dbReference>
<reference evidence="3" key="2">
    <citation type="submission" date="2016-05" db="EMBL/GenBank/DDBJ databases">
        <title>Comparative analysis highlights variable genome content of wheat rusts and divergence of the mating loci.</title>
        <authorList>
            <person name="Cuomo C.A."/>
            <person name="Bakkeren G."/>
            <person name="Szabo L."/>
            <person name="Khalil H."/>
            <person name="Joly D."/>
            <person name="Goldberg J."/>
            <person name="Young S."/>
            <person name="Zeng Q."/>
            <person name="Fellers J."/>
        </authorList>
    </citation>
    <scope>NUCLEOTIDE SEQUENCE [LARGE SCALE GENOMIC DNA]</scope>
    <source>
        <strain evidence="3">1-1 BBBD Race 1</strain>
    </source>
</reference>
<keyword evidence="5" id="KW-1185">Reference proteome</keyword>
<reference evidence="4 5" key="3">
    <citation type="journal article" date="2017" name="G3 (Bethesda)">
        <title>Comparative analysis highlights variable genome content of wheat rusts and divergence of the mating loci.</title>
        <authorList>
            <person name="Cuomo C.A."/>
            <person name="Bakkeren G."/>
            <person name="Khalil H.B."/>
            <person name="Panwar V."/>
            <person name="Joly D."/>
            <person name="Linning R."/>
            <person name="Sakthikumar S."/>
            <person name="Song X."/>
            <person name="Adiconis X."/>
            <person name="Fan L."/>
            <person name="Goldberg J.M."/>
            <person name="Levin J.Z."/>
            <person name="Young S."/>
            <person name="Zeng Q."/>
            <person name="Anikster Y."/>
            <person name="Bruce M."/>
            <person name="Wang M."/>
            <person name="Yin C."/>
            <person name="McCallum B."/>
            <person name="Szabo L.J."/>
            <person name="Hulbert S."/>
            <person name="Chen X."/>
            <person name="Fellers J.P."/>
        </authorList>
    </citation>
    <scope>NUCLEOTIDE SEQUENCE</scope>
    <source>
        <strain evidence="5">Isolate 1-1 / race 1 (BBBD)</strain>
        <strain evidence="4">isolate 1-1 / race 1 (BBBD)</strain>
    </source>
</reference>
<dbReference type="Gene3D" id="3.40.30.10">
    <property type="entry name" value="Glutaredoxin"/>
    <property type="match status" value="1"/>
</dbReference>
<dbReference type="Gene3D" id="1.20.1050.10">
    <property type="match status" value="1"/>
</dbReference>
<dbReference type="InterPro" id="IPR004045">
    <property type="entry name" value="Glutathione_S-Trfase_N"/>
</dbReference>